<dbReference type="InterPro" id="IPR012132">
    <property type="entry name" value="GMC_OxRdtase"/>
</dbReference>
<dbReference type="Gene3D" id="3.30.560.10">
    <property type="entry name" value="Glucose Oxidase, domain 3"/>
    <property type="match status" value="1"/>
</dbReference>
<dbReference type="InterPro" id="IPR036188">
    <property type="entry name" value="FAD/NAD-bd_sf"/>
</dbReference>
<keyword evidence="2" id="KW-0732">Signal</keyword>
<evidence type="ECO:0000313" key="4">
    <source>
        <dbReference type="Proteomes" id="UP001165082"/>
    </source>
</evidence>
<evidence type="ECO:0008006" key="5">
    <source>
        <dbReference type="Google" id="ProtNLM"/>
    </source>
</evidence>
<dbReference type="Gene3D" id="3.50.50.60">
    <property type="entry name" value="FAD/NAD(P)-binding domain"/>
    <property type="match status" value="1"/>
</dbReference>
<dbReference type="GO" id="GO:0050660">
    <property type="term" value="F:flavin adenine dinucleotide binding"/>
    <property type="evidence" value="ECO:0007669"/>
    <property type="project" value="InterPro"/>
</dbReference>
<evidence type="ECO:0000256" key="2">
    <source>
        <dbReference type="SAM" id="SignalP"/>
    </source>
</evidence>
<comment type="caution">
    <text evidence="3">The sequence shown here is derived from an EMBL/GenBank/DDBJ whole genome shotgun (WGS) entry which is preliminary data.</text>
</comment>
<evidence type="ECO:0000256" key="1">
    <source>
        <dbReference type="ARBA" id="ARBA00010790"/>
    </source>
</evidence>
<protein>
    <recommendedName>
        <fullName evidence="5">Glucose-methanol-choline oxidoreductase N-terminal domain-containing protein</fullName>
    </recommendedName>
</protein>
<dbReference type="EMBL" id="BRXZ01001687">
    <property type="protein sequence ID" value="GMH76622.1"/>
    <property type="molecule type" value="Genomic_DNA"/>
</dbReference>
<reference evidence="3" key="1">
    <citation type="submission" date="2022-07" db="EMBL/GenBank/DDBJ databases">
        <title>Genome analysis of Parmales, a sister group of diatoms, reveals the evolutionary specialization of diatoms from phago-mixotrophs to photoautotrophs.</title>
        <authorList>
            <person name="Ban H."/>
            <person name="Sato S."/>
            <person name="Yoshikawa S."/>
            <person name="Kazumasa Y."/>
            <person name="Nakamura Y."/>
            <person name="Ichinomiya M."/>
            <person name="Saitoh K."/>
            <person name="Sato N."/>
            <person name="Blanc-Mathieu R."/>
            <person name="Endo H."/>
            <person name="Kuwata A."/>
            <person name="Ogata H."/>
        </authorList>
    </citation>
    <scope>NUCLEOTIDE SEQUENCE</scope>
</reference>
<dbReference type="PANTHER" id="PTHR11552:SF147">
    <property type="entry name" value="CHOLINE DEHYDROGENASE, MITOCHONDRIAL"/>
    <property type="match status" value="1"/>
</dbReference>
<dbReference type="Proteomes" id="UP001165082">
    <property type="component" value="Unassembled WGS sequence"/>
</dbReference>
<dbReference type="GO" id="GO:0016491">
    <property type="term" value="F:oxidoreductase activity"/>
    <property type="evidence" value="ECO:0007669"/>
    <property type="project" value="TreeGrafter"/>
</dbReference>
<dbReference type="PANTHER" id="PTHR11552">
    <property type="entry name" value="GLUCOSE-METHANOL-CHOLINE GMC OXIDOREDUCTASE"/>
    <property type="match status" value="1"/>
</dbReference>
<dbReference type="Pfam" id="PF13450">
    <property type="entry name" value="NAD_binding_8"/>
    <property type="match status" value="1"/>
</dbReference>
<keyword evidence="4" id="KW-1185">Reference proteome</keyword>
<dbReference type="OrthoDB" id="269227at2759"/>
<accession>A0A9W7EF80</accession>
<feature type="non-terminal residue" evidence="3">
    <location>
        <position position="1"/>
    </location>
</feature>
<proteinExistence type="inferred from homology"/>
<gene>
    <name evidence="3" type="ORF">TrRE_jg5559</name>
</gene>
<feature type="chain" id="PRO_5040846193" description="Glucose-methanol-choline oxidoreductase N-terminal domain-containing protein" evidence="2">
    <location>
        <begin position="17"/>
        <end position="98"/>
    </location>
</feature>
<dbReference type="AlphaFoldDB" id="A0A9W7EF80"/>
<feature type="signal peptide" evidence="2">
    <location>
        <begin position="1"/>
        <end position="16"/>
    </location>
</feature>
<dbReference type="SUPFAM" id="SSF51905">
    <property type="entry name" value="FAD/NAD(P)-binding domain"/>
    <property type="match status" value="1"/>
</dbReference>
<comment type="similarity">
    <text evidence="1">Belongs to the GMC oxidoreductase family.</text>
</comment>
<organism evidence="3 4">
    <name type="scientific">Triparma retinervis</name>
    <dbReference type="NCBI Taxonomy" id="2557542"/>
    <lineage>
        <taxon>Eukaryota</taxon>
        <taxon>Sar</taxon>
        <taxon>Stramenopiles</taxon>
        <taxon>Ochrophyta</taxon>
        <taxon>Bolidophyceae</taxon>
        <taxon>Parmales</taxon>
        <taxon>Triparmaceae</taxon>
        <taxon>Triparma</taxon>
    </lineage>
</organism>
<evidence type="ECO:0000313" key="3">
    <source>
        <dbReference type="EMBL" id="GMH76622.1"/>
    </source>
</evidence>
<sequence>MKFVTTFLLLVASTSAFNAPTIKNLNKAHSKEAQVSSQSYDYIICGGGLAGCALAERLSQDPSKSVLVLEAGTGEYRDKFIRIPAGILRLFKSKFDWQ</sequence>
<name>A0A9W7EF80_9STRA</name>